<organism evidence="2 3">
    <name type="scientific">Thalassiosira oceanica</name>
    <name type="common">Marine diatom</name>
    <dbReference type="NCBI Taxonomy" id="159749"/>
    <lineage>
        <taxon>Eukaryota</taxon>
        <taxon>Sar</taxon>
        <taxon>Stramenopiles</taxon>
        <taxon>Ochrophyta</taxon>
        <taxon>Bacillariophyta</taxon>
        <taxon>Coscinodiscophyceae</taxon>
        <taxon>Thalassiosirophycidae</taxon>
        <taxon>Thalassiosirales</taxon>
        <taxon>Thalassiosiraceae</taxon>
        <taxon>Thalassiosira</taxon>
    </lineage>
</organism>
<evidence type="ECO:0000256" key="1">
    <source>
        <dbReference type="SAM" id="MobiDB-lite"/>
    </source>
</evidence>
<name>K0TGS8_THAOC</name>
<keyword evidence="3" id="KW-1185">Reference proteome</keyword>
<gene>
    <name evidence="2" type="ORF">THAOC_05560</name>
</gene>
<accession>K0TGS8</accession>
<feature type="non-terminal residue" evidence="2">
    <location>
        <position position="1"/>
    </location>
</feature>
<evidence type="ECO:0000313" key="2">
    <source>
        <dbReference type="EMBL" id="EJK72866.1"/>
    </source>
</evidence>
<dbReference type="Proteomes" id="UP000266841">
    <property type="component" value="Unassembled WGS sequence"/>
</dbReference>
<dbReference type="EMBL" id="AGNL01005196">
    <property type="protein sequence ID" value="EJK72866.1"/>
    <property type="molecule type" value="Genomic_DNA"/>
</dbReference>
<feature type="region of interest" description="Disordered" evidence="1">
    <location>
        <begin position="1"/>
        <end position="42"/>
    </location>
</feature>
<protein>
    <submittedName>
        <fullName evidence="2">Uncharacterized protein</fullName>
    </submittedName>
</protein>
<comment type="caution">
    <text evidence="2">The sequence shown here is derived from an EMBL/GenBank/DDBJ whole genome shotgun (WGS) entry which is preliminary data.</text>
</comment>
<reference evidence="2 3" key="1">
    <citation type="journal article" date="2012" name="Genome Biol.">
        <title>Genome and low-iron response of an oceanic diatom adapted to chronic iron limitation.</title>
        <authorList>
            <person name="Lommer M."/>
            <person name="Specht M."/>
            <person name="Roy A.S."/>
            <person name="Kraemer L."/>
            <person name="Andreson R."/>
            <person name="Gutowska M.A."/>
            <person name="Wolf J."/>
            <person name="Bergner S.V."/>
            <person name="Schilhabel M.B."/>
            <person name="Klostermeier U.C."/>
            <person name="Beiko R.G."/>
            <person name="Rosenstiel P."/>
            <person name="Hippler M."/>
            <person name="Laroche J."/>
        </authorList>
    </citation>
    <scope>NUCLEOTIDE SEQUENCE [LARGE SCALE GENOMIC DNA]</scope>
    <source>
        <strain evidence="2 3">CCMP1005</strain>
    </source>
</reference>
<evidence type="ECO:0000313" key="3">
    <source>
        <dbReference type="Proteomes" id="UP000266841"/>
    </source>
</evidence>
<proteinExistence type="predicted"/>
<dbReference type="AlphaFoldDB" id="K0TGS8"/>
<feature type="compositionally biased region" description="Basic and acidic residues" evidence="1">
    <location>
        <begin position="27"/>
        <end position="42"/>
    </location>
</feature>
<sequence>YVNVEEPPRAQASRTGTPPFRPLSGAHESRYQHRDGAGKDGRDIYAGRWRSMHVRSVEATKHRRHEAVGAVAQSAVYRVTRRTDGGTIPMADPPKSHAAGVVLDEGRRVRVVGEEPRGTHDEKRVWGGAMSEDNHTPARPFSFATITTTRSRKPKLPHPARDVAEKWARDRSHEVTFYYARDEMGCEVVARAVRFGRFGVTMSTTLTMARLEGQVQ</sequence>